<name>A0ABV1L0J8_9BACL</name>
<evidence type="ECO:0000313" key="1">
    <source>
        <dbReference type="EMBL" id="MEQ4485869.1"/>
    </source>
</evidence>
<protein>
    <submittedName>
        <fullName evidence="1">DUF4275 family protein</fullName>
    </submittedName>
</protein>
<accession>A0ABV1L0J8</accession>
<dbReference type="EMBL" id="JASKHM010000017">
    <property type="protein sequence ID" value="MEQ4485869.1"/>
    <property type="molecule type" value="Genomic_DNA"/>
</dbReference>
<dbReference type="InterPro" id="IPR025454">
    <property type="entry name" value="DUF4275"/>
</dbReference>
<keyword evidence="2" id="KW-1185">Reference proteome</keyword>
<dbReference type="Pfam" id="PF14101">
    <property type="entry name" value="DUF4275"/>
    <property type="match status" value="1"/>
</dbReference>
<evidence type="ECO:0000313" key="2">
    <source>
        <dbReference type="Proteomes" id="UP001493487"/>
    </source>
</evidence>
<sequence>MNPLKNIGVEIIELNKWDQYLRGMWDYHFATGLSASEKMIIYMDQFLWHLFSYKKIECLKKIEAKTASNNLNKQTCYIFYQNQSRTFILENPMHVKAEHFEQENDIYIVDKEFNWTYVQTHEEQCGPYFYIKQ</sequence>
<dbReference type="Proteomes" id="UP001493487">
    <property type="component" value="Unassembled WGS sequence"/>
</dbReference>
<organism evidence="1 2">
    <name type="scientific">Cohnella silvisoli</name>
    <dbReference type="NCBI Taxonomy" id="2873699"/>
    <lineage>
        <taxon>Bacteria</taxon>
        <taxon>Bacillati</taxon>
        <taxon>Bacillota</taxon>
        <taxon>Bacilli</taxon>
        <taxon>Bacillales</taxon>
        <taxon>Paenibacillaceae</taxon>
        <taxon>Cohnella</taxon>
    </lineage>
</organism>
<comment type="caution">
    <text evidence="1">The sequence shown here is derived from an EMBL/GenBank/DDBJ whole genome shotgun (WGS) entry which is preliminary data.</text>
</comment>
<dbReference type="RefSeq" id="WP_232188424.1">
    <property type="nucleotide sequence ID" value="NZ_JAIOAP010000016.1"/>
</dbReference>
<proteinExistence type="predicted"/>
<reference evidence="1 2" key="1">
    <citation type="journal article" date="2023" name="Genome Announc.">
        <title>Pan-Genome Analyses of the Genus Cohnella and Proposal of the Novel Species Cohnella silvisoli sp. nov., Isolated from Forest Soil.</title>
        <authorList>
            <person name="Wang C."/>
            <person name="Mao L."/>
            <person name="Bao G."/>
            <person name="Zhu H."/>
        </authorList>
    </citation>
    <scope>NUCLEOTIDE SEQUENCE [LARGE SCALE GENOMIC DNA]</scope>
    <source>
        <strain evidence="1 2">NL03-T5-1</strain>
    </source>
</reference>
<gene>
    <name evidence="1" type="ORF">QJS35_26165</name>
</gene>